<organism evidence="1 2">
    <name type="scientific">Paenibacillus chitinolyticus</name>
    <dbReference type="NCBI Taxonomy" id="79263"/>
    <lineage>
        <taxon>Bacteria</taxon>
        <taxon>Bacillati</taxon>
        <taxon>Bacillota</taxon>
        <taxon>Bacilli</taxon>
        <taxon>Bacillales</taxon>
        <taxon>Paenibacillaceae</taxon>
        <taxon>Paenibacillus</taxon>
    </lineage>
</organism>
<accession>A0ABT4FS74</accession>
<name>A0ABT4FS74_9BACL</name>
<feature type="non-terminal residue" evidence="1">
    <location>
        <position position="1"/>
    </location>
</feature>
<reference evidence="1 2" key="1">
    <citation type="submission" date="2022-05" db="EMBL/GenBank/DDBJ databases">
        <title>Genome Sequencing of Bee-Associated Microbes.</title>
        <authorList>
            <person name="Dunlap C."/>
        </authorList>
    </citation>
    <scope>NUCLEOTIDE SEQUENCE [LARGE SCALE GENOMIC DNA]</scope>
    <source>
        <strain evidence="1 2">NRRL B-23120</strain>
    </source>
</reference>
<proteinExistence type="predicted"/>
<evidence type="ECO:0000313" key="2">
    <source>
        <dbReference type="Proteomes" id="UP001527202"/>
    </source>
</evidence>
<gene>
    <name evidence="1" type="ORF">M5X16_29630</name>
</gene>
<keyword evidence="2" id="KW-1185">Reference proteome</keyword>
<comment type="caution">
    <text evidence="1">The sequence shown here is derived from an EMBL/GenBank/DDBJ whole genome shotgun (WGS) entry which is preliminary data.</text>
</comment>
<dbReference type="RefSeq" id="WP_268630841.1">
    <property type="nucleotide sequence ID" value="NZ_JAMDMJ010000075.1"/>
</dbReference>
<dbReference type="Proteomes" id="UP001527202">
    <property type="component" value="Unassembled WGS sequence"/>
</dbReference>
<sequence length="81" mass="9182">GTSSKARQSLRPLNRLRAAMITEMRASERRYPDVRFNGCTEYSAVPLFTAYGCIPWTGNILNIDTTLSSPVIFLRFRVNLV</sequence>
<dbReference type="EMBL" id="JAMDMJ010000075">
    <property type="protein sequence ID" value="MCY9599914.1"/>
    <property type="molecule type" value="Genomic_DNA"/>
</dbReference>
<evidence type="ECO:0000313" key="1">
    <source>
        <dbReference type="EMBL" id="MCY9599914.1"/>
    </source>
</evidence>
<protein>
    <submittedName>
        <fullName evidence="1">Uncharacterized protein</fullName>
    </submittedName>
</protein>